<evidence type="ECO:0000256" key="7">
    <source>
        <dbReference type="ARBA" id="ARBA00023004"/>
    </source>
</evidence>
<dbReference type="InterPro" id="IPR003593">
    <property type="entry name" value="AAA+_ATPase"/>
</dbReference>
<evidence type="ECO:0000256" key="5">
    <source>
        <dbReference type="ARBA" id="ARBA00022741"/>
    </source>
</evidence>
<evidence type="ECO:0000313" key="11">
    <source>
        <dbReference type="EMBL" id="SDY00840.1"/>
    </source>
</evidence>
<evidence type="ECO:0000256" key="9">
    <source>
        <dbReference type="ARBA" id="ARBA00023136"/>
    </source>
</evidence>
<evidence type="ECO:0000256" key="8">
    <source>
        <dbReference type="ARBA" id="ARBA00023065"/>
    </source>
</evidence>
<evidence type="ECO:0000259" key="10">
    <source>
        <dbReference type="PROSITE" id="PS50893"/>
    </source>
</evidence>
<evidence type="ECO:0000313" key="12">
    <source>
        <dbReference type="Proteomes" id="UP000183918"/>
    </source>
</evidence>
<keyword evidence="2" id="KW-0813">Transport</keyword>
<gene>
    <name evidence="11" type="ORF">SAMN02910414_00522</name>
</gene>
<sequence length="377" mass="42725">MSTEKVCCIKLDNVDVGYGSKAIVQKINIDITKGKITVIIGPNGAGKSTILKSIIRQLKTIKGGIYVQDENEYKKLETIPKNDFAKKVSVMLTNKVSTELMTVKEVIEMGRYPYTGQFGMLKDSDKEIVQQTIRNFELEDLEYMDFNKISDGQKQRVLLARALCQNPEILILDEPTSFLDIKHKISLLQTLRSLAKKRGITIIMTLHEVELAQKISDEVICVKNKSIFKYGKTNEVFSEDTINRLYDINENEIGYDPVFSTVEFSRVTGEPKIMVLSNCGKGIDIYRQLQKEGVPFHAGIVYKNDIDYNLAQKLAVDYIEIAPFEKITDEDVLCAKKKIDKMDKIILLPLTYGDSNAKLKEVVEYAKNKAKKLICVP</sequence>
<dbReference type="Gene3D" id="3.40.50.300">
    <property type="entry name" value="P-loop containing nucleotide triphosphate hydrolases"/>
    <property type="match status" value="1"/>
</dbReference>
<proteinExistence type="predicted"/>
<keyword evidence="9" id="KW-0472">Membrane</keyword>
<dbReference type="Pfam" id="PF00005">
    <property type="entry name" value="ABC_tran"/>
    <property type="match status" value="1"/>
</dbReference>
<comment type="subcellular location">
    <subcellularLocation>
        <location evidence="1">Cell membrane</location>
        <topology evidence="1">Peripheral membrane protein</topology>
    </subcellularLocation>
</comment>
<dbReference type="GO" id="GO:0006826">
    <property type="term" value="P:iron ion transport"/>
    <property type="evidence" value="ECO:0007669"/>
    <property type="project" value="UniProtKB-KW"/>
</dbReference>
<feature type="domain" description="ABC transporter" evidence="10">
    <location>
        <begin position="9"/>
        <end position="249"/>
    </location>
</feature>
<dbReference type="GO" id="GO:0005886">
    <property type="term" value="C:plasma membrane"/>
    <property type="evidence" value="ECO:0007669"/>
    <property type="project" value="UniProtKB-SubCell"/>
</dbReference>
<dbReference type="SMART" id="SM00382">
    <property type="entry name" value="AAA"/>
    <property type="match status" value="1"/>
</dbReference>
<dbReference type="PANTHER" id="PTHR42771:SF4">
    <property type="entry name" value="IRON(3+)-HYDROXAMATE IMPORT ATP-BINDING PROTEIN FHUC"/>
    <property type="match status" value="1"/>
</dbReference>
<dbReference type="PROSITE" id="PS50893">
    <property type="entry name" value="ABC_TRANSPORTER_2"/>
    <property type="match status" value="1"/>
</dbReference>
<evidence type="ECO:0000256" key="6">
    <source>
        <dbReference type="ARBA" id="ARBA00022840"/>
    </source>
</evidence>
<evidence type="ECO:0000256" key="2">
    <source>
        <dbReference type="ARBA" id="ARBA00022448"/>
    </source>
</evidence>
<keyword evidence="3" id="KW-1003">Cell membrane</keyword>
<reference evidence="11 12" key="1">
    <citation type="submission" date="2016-10" db="EMBL/GenBank/DDBJ databases">
        <authorList>
            <person name="de Groot N.N."/>
        </authorList>
    </citation>
    <scope>NUCLEOTIDE SEQUENCE [LARGE SCALE GENOMIC DNA]</scope>
    <source>
        <strain evidence="11 12">DSM 14045</strain>
    </source>
</reference>
<dbReference type="InterPro" id="IPR051535">
    <property type="entry name" value="Siderophore_ABC-ATPase"/>
</dbReference>
<keyword evidence="12" id="KW-1185">Reference proteome</keyword>
<dbReference type="RefSeq" id="WP_074715915.1">
    <property type="nucleotide sequence ID" value="NZ_FNPG01000006.1"/>
</dbReference>
<dbReference type="GO" id="GO:0016887">
    <property type="term" value="F:ATP hydrolysis activity"/>
    <property type="evidence" value="ECO:0007669"/>
    <property type="project" value="InterPro"/>
</dbReference>
<dbReference type="Proteomes" id="UP000183918">
    <property type="component" value="Unassembled WGS sequence"/>
</dbReference>
<accession>A0A1H3GCR5</accession>
<evidence type="ECO:0000256" key="4">
    <source>
        <dbReference type="ARBA" id="ARBA00022496"/>
    </source>
</evidence>
<keyword evidence="6 11" id="KW-0067">ATP-binding</keyword>
<dbReference type="InterPro" id="IPR003439">
    <property type="entry name" value="ABC_transporter-like_ATP-bd"/>
</dbReference>
<dbReference type="AlphaFoldDB" id="A0A1H3GCR5"/>
<dbReference type="EMBL" id="FNPG01000006">
    <property type="protein sequence ID" value="SDY00840.1"/>
    <property type="molecule type" value="Genomic_DNA"/>
</dbReference>
<dbReference type="CDD" id="cd03214">
    <property type="entry name" value="ABC_Iron-Siderophores_B12_Hemin"/>
    <property type="match status" value="1"/>
</dbReference>
<protein>
    <submittedName>
        <fullName evidence="11">Iron complex transport system ATP-binding protein</fullName>
    </submittedName>
</protein>
<dbReference type="SUPFAM" id="SSF52540">
    <property type="entry name" value="P-loop containing nucleoside triphosphate hydrolases"/>
    <property type="match status" value="1"/>
</dbReference>
<dbReference type="OrthoDB" id="9799337at2"/>
<name>A0A1H3GCR5_9FIRM</name>
<dbReference type="PANTHER" id="PTHR42771">
    <property type="entry name" value="IRON(3+)-HYDROXAMATE IMPORT ATP-BINDING PROTEIN FHUC"/>
    <property type="match status" value="1"/>
</dbReference>
<evidence type="ECO:0000256" key="1">
    <source>
        <dbReference type="ARBA" id="ARBA00004202"/>
    </source>
</evidence>
<dbReference type="STRING" id="1122142.SAMN02910414_00522"/>
<dbReference type="InterPro" id="IPR027417">
    <property type="entry name" value="P-loop_NTPase"/>
</dbReference>
<organism evidence="11 12">
    <name type="scientific">Lachnobacterium bovis DSM 14045</name>
    <dbReference type="NCBI Taxonomy" id="1122142"/>
    <lineage>
        <taxon>Bacteria</taxon>
        <taxon>Bacillati</taxon>
        <taxon>Bacillota</taxon>
        <taxon>Clostridia</taxon>
        <taxon>Lachnospirales</taxon>
        <taxon>Lachnospiraceae</taxon>
        <taxon>Lachnobacterium</taxon>
    </lineage>
</organism>
<keyword evidence="5" id="KW-0547">Nucleotide-binding</keyword>
<dbReference type="FunFam" id="3.40.50.300:FF:000134">
    <property type="entry name" value="Iron-enterobactin ABC transporter ATP-binding protein"/>
    <property type="match status" value="1"/>
</dbReference>
<dbReference type="GO" id="GO:0005524">
    <property type="term" value="F:ATP binding"/>
    <property type="evidence" value="ECO:0007669"/>
    <property type="project" value="UniProtKB-KW"/>
</dbReference>
<evidence type="ECO:0000256" key="3">
    <source>
        <dbReference type="ARBA" id="ARBA00022475"/>
    </source>
</evidence>
<keyword evidence="4" id="KW-0410">Iron transport</keyword>
<keyword evidence="7" id="KW-0408">Iron</keyword>
<keyword evidence="8" id="KW-0406">Ion transport</keyword>